<sequence>ALKHGLGTQRFAIYMKRGNVIVPGWDFGIKLKTACPELNMNWLFTGKGKMLEGYVQRENRPKGVPYYF</sequence>
<comment type="caution">
    <text evidence="1">The sequence shown here is derived from an EMBL/GenBank/DDBJ whole genome shotgun (WGS) entry which is preliminary data.</text>
</comment>
<gene>
    <name evidence="1" type="ORF">LCGC14_1745470</name>
</gene>
<protein>
    <submittedName>
        <fullName evidence="1">Uncharacterized protein</fullName>
    </submittedName>
</protein>
<organism evidence="1">
    <name type="scientific">marine sediment metagenome</name>
    <dbReference type="NCBI Taxonomy" id="412755"/>
    <lineage>
        <taxon>unclassified sequences</taxon>
        <taxon>metagenomes</taxon>
        <taxon>ecological metagenomes</taxon>
    </lineage>
</organism>
<accession>A0A0F9JKR1</accession>
<dbReference type="EMBL" id="LAZR01016029">
    <property type="protein sequence ID" value="KKM06296.1"/>
    <property type="molecule type" value="Genomic_DNA"/>
</dbReference>
<evidence type="ECO:0000313" key="1">
    <source>
        <dbReference type="EMBL" id="KKM06296.1"/>
    </source>
</evidence>
<reference evidence="1" key="1">
    <citation type="journal article" date="2015" name="Nature">
        <title>Complex archaea that bridge the gap between prokaryotes and eukaryotes.</title>
        <authorList>
            <person name="Spang A."/>
            <person name="Saw J.H."/>
            <person name="Jorgensen S.L."/>
            <person name="Zaremba-Niedzwiedzka K."/>
            <person name="Martijn J."/>
            <person name="Lind A.E."/>
            <person name="van Eijk R."/>
            <person name="Schleper C."/>
            <person name="Guy L."/>
            <person name="Ettema T.J."/>
        </authorList>
    </citation>
    <scope>NUCLEOTIDE SEQUENCE</scope>
</reference>
<dbReference type="AlphaFoldDB" id="A0A0F9JKR1"/>
<feature type="non-terminal residue" evidence="1">
    <location>
        <position position="1"/>
    </location>
</feature>
<proteinExistence type="predicted"/>
<name>A0A0F9JKR1_9ZZZZ</name>